<protein>
    <submittedName>
        <fullName evidence="1">Uncharacterized protein</fullName>
    </submittedName>
</protein>
<sequence length="128" mass="13438">MSSDPQQLEENAVRLLKAEIQAIHPSIVSNSSEDLRIHAEVNGSGTGGGEVRFWAGVIRNGKKVNIATGSSRNAHMTPPPSSLLEPLSATLADIPSPEASTPIAVTINVCTSKILTKADITINVDSIN</sequence>
<name>A0AAE9JKT6_CAEBR</name>
<evidence type="ECO:0000313" key="1">
    <source>
        <dbReference type="EMBL" id="UMM34210.1"/>
    </source>
</evidence>
<accession>A0AAE9JKT6</accession>
<dbReference type="EMBL" id="CP092624">
    <property type="protein sequence ID" value="UMM34210.1"/>
    <property type="molecule type" value="Genomic_DNA"/>
</dbReference>
<dbReference type="Proteomes" id="UP000829354">
    <property type="component" value="Chromosome V"/>
</dbReference>
<evidence type="ECO:0000313" key="2">
    <source>
        <dbReference type="Proteomes" id="UP000829354"/>
    </source>
</evidence>
<dbReference type="AlphaFoldDB" id="A0AAE9JKT6"/>
<gene>
    <name evidence="1" type="ORF">L5515_007384</name>
</gene>
<reference evidence="1 2" key="1">
    <citation type="submission" date="2022-04" db="EMBL/GenBank/DDBJ databases">
        <title>Chromosome-level reference genomes for two strains of Caenorhabditis briggsae: an improved platform for comparative genomics.</title>
        <authorList>
            <person name="Stevens L."/>
            <person name="Andersen E."/>
        </authorList>
    </citation>
    <scope>NUCLEOTIDE SEQUENCE [LARGE SCALE GENOMIC DNA]</scope>
    <source>
        <strain evidence="1">VX34</strain>
        <tissue evidence="1">Whole-organism</tissue>
    </source>
</reference>
<proteinExistence type="predicted"/>
<organism evidence="1 2">
    <name type="scientific">Caenorhabditis briggsae</name>
    <dbReference type="NCBI Taxonomy" id="6238"/>
    <lineage>
        <taxon>Eukaryota</taxon>
        <taxon>Metazoa</taxon>
        <taxon>Ecdysozoa</taxon>
        <taxon>Nematoda</taxon>
        <taxon>Chromadorea</taxon>
        <taxon>Rhabditida</taxon>
        <taxon>Rhabditina</taxon>
        <taxon>Rhabditomorpha</taxon>
        <taxon>Rhabditoidea</taxon>
        <taxon>Rhabditidae</taxon>
        <taxon>Peloderinae</taxon>
        <taxon>Caenorhabditis</taxon>
    </lineage>
</organism>
<keyword evidence="2" id="KW-1185">Reference proteome</keyword>